<gene>
    <name evidence="2" type="ORF">R0135_14715</name>
</gene>
<feature type="transmembrane region" description="Helical" evidence="1">
    <location>
        <begin position="6"/>
        <end position="23"/>
    </location>
</feature>
<proteinExistence type="predicted"/>
<keyword evidence="1" id="KW-1133">Transmembrane helix</keyword>
<dbReference type="Proteomes" id="UP001626537">
    <property type="component" value="Chromosome"/>
</dbReference>
<accession>A0ABZ0I1T1</accession>
<evidence type="ECO:0000256" key="1">
    <source>
        <dbReference type="SAM" id="Phobius"/>
    </source>
</evidence>
<reference evidence="2 3" key="1">
    <citation type="submission" date="2023-10" db="EMBL/GenBank/DDBJ databases">
        <title>Two novel species belonging to the OM43/NOR5 clade.</title>
        <authorList>
            <person name="Park M."/>
        </authorList>
    </citation>
    <scope>NUCLEOTIDE SEQUENCE [LARGE SCALE GENOMIC DNA]</scope>
    <source>
        <strain evidence="2 3">IMCC43200</strain>
    </source>
</reference>
<keyword evidence="1" id="KW-0812">Transmembrane</keyword>
<dbReference type="RefSeq" id="WP_407347681.1">
    <property type="nucleotide sequence ID" value="NZ_CP136864.1"/>
</dbReference>
<keyword evidence="1" id="KW-0472">Membrane</keyword>
<sequence>MAPPLEWGVIGFCLILILGLAGYRYGQGEWVPVLVSDQPEDLATYCLSVLNALEAKQAAVTLSDVLAACPEPIIVTNDPEAILVSTPDAELYGFSEIEVELNPLTLTVME</sequence>
<protein>
    <submittedName>
        <fullName evidence="2">Uncharacterized protein</fullName>
    </submittedName>
</protein>
<evidence type="ECO:0000313" key="3">
    <source>
        <dbReference type="Proteomes" id="UP001626537"/>
    </source>
</evidence>
<organism evidence="2 3">
    <name type="scientific">Congregibacter variabilis</name>
    <dbReference type="NCBI Taxonomy" id="3081200"/>
    <lineage>
        <taxon>Bacteria</taxon>
        <taxon>Pseudomonadati</taxon>
        <taxon>Pseudomonadota</taxon>
        <taxon>Gammaproteobacteria</taxon>
        <taxon>Cellvibrionales</taxon>
        <taxon>Halieaceae</taxon>
        <taxon>Congregibacter</taxon>
    </lineage>
</organism>
<keyword evidence="3" id="KW-1185">Reference proteome</keyword>
<evidence type="ECO:0000313" key="2">
    <source>
        <dbReference type="EMBL" id="WOJ93021.1"/>
    </source>
</evidence>
<name>A0ABZ0I1T1_9GAMM</name>
<dbReference type="EMBL" id="CP136864">
    <property type="protein sequence ID" value="WOJ93021.1"/>
    <property type="molecule type" value="Genomic_DNA"/>
</dbReference>